<dbReference type="UniPathway" id="UPA00124"/>
<comment type="function">
    <text evidence="6">Catalyzes the reduction of dTDP-6-deoxy-L-lyxo-4-hexulose to yield dTDP-L-rhamnose.</text>
</comment>
<dbReference type="CDD" id="cd05254">
    <property type="entry name" value="dTDP_HR_like_SDR_e"/>
    <property type="match status" value="1"/>
</dbReference>
<dbReference type="InterPro" id="IPR029903">
    <property type="entry name" value="RmlD-like-bd"/>
</dbReference>
<keyword evidence="6" id="KW-0521">NADP</keyword>
<dbReference type="Proteomes" id="UP000235861">
    <property type="component" value="Unassembled WGS sequence"/>
</dbReference>
<evidence type="ECO:0000313" key="9">
    <source>
        <dbReference type="Proteomes" id="UP000235861"/>
    </source>
</evidence>
<dbReference type="GO" id="GO:0005829">
    <property type="term" value="C:cytosol"/>
    <property type="evidence" value="ECO:0007669"/>
    <property type="project" value="TreeGrafter"/>
</dbReference>
<keyword evidence="9" id="KW-1185">Reference proteome</keyword>
<dbReference type="GO" id="GO:0009243">
    <property type="term" value="P:O antigen biosynthetic process"/>
    <property type="evidence" value="ECO:0007669"/>
    <property type="project" value="UniProtKB-UniPathway"/>
</dbReference>
<evidence type="ECO:0000256" key="3">
    <source>
        <dbReference type="ARBA" id="ARBA00012929"/>
    </source>
</evidence>
<comment type="cofactor">
    <cofactor evidence="6">
        <name>Mg(2+)</name>
        <dbReference type="ChEBI" id="CHEBI:18420"/>
    </cofactor>
    <text evidence="6">Binds 1 Mg(2+) ion per monomer.</text>
</comment>
<evidence type="ECO:0000256" key="5">
    <source>
        <dbReference type="ARBA" id="ARBA00048200"/>
    </source>
</evidence>
<dbReference type="InterPro" id="IPR005913">
    <property type="entry name" value="dTDP_dehydrorham_reduct"/>
</dbReference>
<comment type="catalytic activity">
    <reaction evidence="5 6">
        <text>dTDP-beta-L-rhamnose + NADP(+) = dTDP-4-dehydro-beta-L-rhamnose + NADPH + H(+)</text>
        <dbReference type="Rhea" id="RHEA:21796"/>
        <dbReference type="ChEBI" id="CHEBI:15378"/>
        <dbReference type="ChEBI" id="CHEBI:57510"/>
        <dbReference type="ChEBI" id="CHEBI:57783"/>
        <dbReference type="ChEBI" id="CHEBI:58349"/>
        <dbReference type="ChEBI" id="CHEBI:62830"/>
        <dbReference type="EC" id="1.1.1.133"/>
    </reaction>
</comment>
<evidence type="ECO:0000256" key="1">
    <source>
        <dbReference type="ARBA" id="ARBA00004781"/>
    </source>
</evidence>
<dbReference type="EC" id="1.1.1.133" evidence="3 6"/>
<evidence type="ECO:0000256" key="4">
    <source>
        <dbReference type="ARBA" id="ARBA00017099"/>
    </source>
</evidence>
<dbReference type="OrthoDB" id="9803892at2"/>
<evidence type="ECO:0000259" key="7">
    <source>
        <dbReference type="Pfam" id="PF04321"/>
    </source>
</evidence>
<reference evidence="8 9" key="1">
    <citation type="submission" date="2017-11" db="EMBL/GenBank/DDBJ databases">
        <title>Draft genome sequence of environmental isolate Aeromonas cavernicola sp. nov. MDC 2508.</title>
        <authorList>
            <person name="Colston S.M."/>
            <person name="Navarro A."/>
            <person name="Martinez-Murcia A.J."/>
            <person name="Graf J."/>
        </authorList>
    </citation>
    <scope>NUCLEOTIDE SEQUENCE [LARGE SCALE GENOMIC DNA]</scope>
    <source>
        <strain evidence="8 9">MDC 2508</strain>
    </source>
</reference>
<evidence type="ECO:0000256" key="2">
    <source>
        <dbReference type="ARBA" id="ARBA00010944"/>
    </source>
</evidence>
<dbReference type="NCBIfam" id="TIGR01214">
    <property type="entry name" value="rmlD"/>
    <property type="match status" value="1"/>
</dbReference>
<dbReference type="RefSeq" id="WP_100292855.1">
    <property type="nucleotide sequence ID" value="NZ_PGGC01000027.1"/>
</dbReference>
<sequence>MYLKSVILLGINGQLGKALVAEIKKDSCVSADFFIEKIYKNNISSIINNAVFTKNAQVIINAIAYTSVEHAENKPDEAVMLNYKVVSELSYIAKQRDLLLVHFSTDYVFDGSGQTPWSEGDTPNPLNIYGQSKYLGEQAIINSGCRYLIIRTSWLHSPWRNNFLKMMLRLGVTQPELRVVSDQFGAPTSAIMLAEMTLLAIKRVLADPSLCGLYHMTASGETSWYEYARFIFHQAHEIGLCTNIPRIIPVTSEHYPSIVKRPLNSRLDCSLFTHVFGKPLPKWQTGVIETLQWLHINPDLIL</sequence>
<dbReference type="GO" id="GO:0019305">
    <property type="term" value="P:dTDP-rhamnose biosynthetic process"/>
    <property type="evidence" value="ECO:0007669"/>
    <property type="project" value="UniProtKB-UniPathway"/>
</dbReference>
<dbReference type="SUPFAM" id="SSF51735">
    <property type="entry name" value="NAD(P)-binding Rossmann-fold domains"/>
    <property type="match status" value="1"/>
</dbReference>
<dbReference type="Gene3D" id="3.40.50.720">
    <property type="entry name" value="NAD(P)-binding Rossmann-like Domain"/>
    <property type="match status" value="1"/>
</dbReference>
<dbReference type="GO" id="GO:0008831">
    <property type="term" value="F:dTDP-4-dehydrorhamnose reductase activity"/>
    <property type="evidence" value="ECO:0007669"/>
    <property type="project" value="UniProtKB-EC"/>
</dbReference>
<dbReference type="AlphaFoldDB" id="A0A2H9U855"/>
<dbReference type="EMBL" id="PGGC01000027">
    <property type="protein sequence ID" value="PJG60159.1"/>
    <property type="molecule type" value="Genomic_DNA"/>
</dbReference>
<name>A0A2H9U855_9GAMM</name>
<evidence type="ECO:0000256" key="6">
    <source>
        <dbReference type="RuleBase" id="RU364082"/>
    </source>
</evidence>
<protein>
    <recommendedName>
        <fullName evidence="4 6">dTDP-4-dehydrorhamnose reductase</fullName>
        <ecNumber evidence="3 6">1.1.1.133</ecNumber>
    </recommendedName>
</protein>
<dbReference type="Gene3D" id="3.90.25.10">
    <property type="entry name" value="UDP-galactose 4-epimerase, domain 1"/>
    <property type="match status" value="1"/>
</dbReference>
<dbReference type="PANTHER" id="PTHR10491">
    <property type="entry name" value="DTDP-4-DEHYDRORHAMNOSE REDUCTASE"/>
    <property type="match status" value="1"/>
</dbReference>
<comment type="pathway">
    <text evidence="1 6">Carbohydrate biosynthesis; dTDP-L-rhamnose biosynthesis.</text>
</comment>
<proteinExistence type="inferred from homology"/>
<feature type="domain" description="RmlD-like substrate binding" evidence="7">
    <location>
        <begin position="6"/>
        <end position="292"/>
    </location>
</feature>
<dbReference type="Pfam" id="PF04321">
    <property type="entry name" value="RmlD_sub_bind"/>
    <property type="match status" value="1"/>
</dbReference>
<keyword evidence="6" id="KW-0560">Oxidoreductase</keyword>
<dbReference type="InterPro" id="IPR036291">
    <property type="entry name" value="NAD(P)-bd_dom_sf"/>
</dbReference>
<accession>A0A2H9U855</accession>
<organism evidence="8 9">
    <name type="scientific">Aeromonas cavernicola</name>
    <dbReference type="NCBI Taxonomy" id="1006623"/>
    <lineage>
        <taxon>Bacteria</taxon>
        <taxon>Pseudomonadati</taxon>
        <taxon>Pseudomonadota</taxon>
        <taxon>Gammaproteobacteria</taxon>
        <taxon>Aeromonadales</taxon>
        <taxon>Aeromonadaceae</taxon>
        <taxon>Aeromonas</taxon>
    </lineage>
</organism>
<evidence type="ECO:0000313" key="8">
    <source>
        <dbReference type="EMBL" id="PJG60159.1"/>
    </source>
</evidence>
<dbReference type="UniPathway" id="UPA00281"/>
<gene>
    <name evidence="8" type="primary">rfbD</name>
    <name evidence="8" type="ORF">CUC53_03425</name>
</gene>
<comment type="caution">
    <text evidence="8">The sequence shown here is derived from an EMBL/GenBank/DDBJ whole genome shotgun (WGS) entry which is preliminary data.</text>
</comment>
<comment type="similarity">
    <text evidence="2 6">Belongs to the dTDP-4-dehydrorhamnose reductase family.</text>
</comment>
<dbReference type="PANTHER" id="PTHR10491:SF4">
    <property type="entry name" value="METHIONINE ADENOSYLTRANSFERASE 2 SUBUNIT BETA"/>
    <property type="match status" value="1"/>
</dbReference>